<organism evidence="1 4">
    <name type="scientific">Leptospira adleri</name>
    <dbReference type="NCBI Taxonomy" id="2023186"/>
    <lineage>
        <taxon>Bacteria</taxon>
        <taxon>Pseudomonadati</taxon>
        <taxon>Spirochaetota</taxon>
        <taxon>Spirochaetia</taxon>
        <taxon>Leptospirales</taxon>
        <taxon>Leptospiraceae</taxon>
        <taxon>Leptospira</taxon>
    </lineage>
</organism>
<proteinExistence type="predicted"/>
<sequence>MNLFESFNRSIDQQNIAAYFSLKRLQASSRWTERHFLKNKRQSTIRGLLITYFQNFHPPFTSYLSFQTGKIFFLNSFRIKKADYLSELPIYRTQ</sequence>
<protein>
    <submittedName>
        <fullName evidence="1">Uncharacterized protein</fullName>
    </submittedName>
</protein>
<evidence type="ECO:0000313" key="1">
    <source>
        <dbReference type="EMBL" id="PJZ54201.1"/>
    </source>
</evidence>
<dbReference type="Proteomes" id="UP000232149">
    <property type="component" value="Unassembled WGS sequence"/>
</dbReference>
<gene>
    <name evidence="2" type="ORF">CH376_08365</name>
    <name evidence="1" type="ORF">CH380_06755</name>
</gene>
<accession>A0A2M9YRN3</accession>
<keyword evidence="3" id="KW-1185">Reference proteome</keyword>
<evidence type="ECO:0000313" key="3">
    <source>
        <dbReference type="Proteomes" id="UP000232149"/>
    </source>
</evidence>
<name>A0A2M9YRN3_9LEPT</name>
<dbReference type="EMBL" id="NPDV01000004">
    <property type="protein sequence ID" value="PJZ54201.1"/>
    <property type="molecule type" value="Genomic_DNA"/>
</dbReference>
<dbReference type="Proteomes" id="UP000232188">
    <property type="component" value="Unassembled WGS sequence"/>
</dbReference>
<evidence type="ECO:0000313" key="2">
    <source>
        <dbReference type="EMBL" id="PJZ62361.1"/>
    </source>
</evidence>
<reference evidence="3 4" key="1">
    <citation type="submission" date="2017-07" db="EMBL/GenBank/DDBJ databases">
        <title>Leptospira spp. isolated from tropical soils.</title>
        <authorList>
            <person name="Thibeaux R."/>
            <person name="Iraola G."/>
            <person name="Ferres I."/>
            <person name="Bierque E."/>
            <person name="Girault D."/>
            <person name="Soupe-Gilbert M.-E."/>
            <person name="Picardeau M."/>
            <person name="Goarant C."/>
        </authorList>
    </citation>
    <scope>NUCLEOTIDE SEQUENCE [LARGE SCALE GENOMIC DNA]</scope>
    <source>
        <strain evidence="1 4">FH2-B-C1</strain>
        <strain evidence="2 3">FH2-B-D1</strain>
    </source>
</reference>
<evidence type="ECO:0000313" key="4">
    <source>
        <dbReference type="Proteomes" id="UP000232188"/>
    </source>
</evidence>
<comment type="caution">
    <text evidence="1">The sequence shown here is derived from an EMBL/GenBank/DDBJ whole genome shotgun (WGS) entry which is preliminary data.</text>
</comment>
<dbReference type="AlphaFoldDB" id="A0A2M9YRN3"/>
<dbReference type="EMBL" id="NPDU01000017">
    <property type="protein sequence ID" value="PJZ62361.1"/>
    <property type="molecule type" value="Genomic_DNA"/>
</dbReference>